<keyword evidence="2" id="KW-1185">Reference proteome</keyword>
<reference evidence="2" key="1">
    <citation type="journal article" date="2019" name="Int. J. Syst. Evol. Microbiol.">
        <title>The Global Catalogue of Microorganisms (GCM) 10K type strain sequencing project: providing services to taxonomists for standard genome sequencing and annotation.</title>
        <authorList>
            <consortium name="The Broad Institute Genomics Platform"/>
            <consortium name="The Broad Institute Genome Sequencing Center for Infectious Disease"/>
            <person name="Wu L."/>
            <person name="Ma J."/>
        </authorList>
    </citation>
    <scope>NUCLEOTIDE SEQUENCE [LARGE SCALE GENOMIC DNA]</scope>
    <source>
        <strain evidence="2">CCUG 57942</strain>
    </source>
</reference>
<evidence type="ECO:0000313" key="2">
    <source>
        <dbReference type="Proteomes" id="UP001597389"/>
    </source>
</evidence>
<dbReference type="InterPro" id="IPR017853">
    <property type="entry name" value="GH"/>
</dbReference>
<dbReference type="Proteomes" id="UP001597389">
    <property type="component" value="Unassembled WGS sequence"/>
</dbReference>
<name>A0ABW4Z9A7_9BACT</name>
<gene>
    <name evidence="1" type="ORF">ACFSW8_05075</name>
</gene>
<organism evidence="1 2">
    <name type="scientific">Rubritalea tangerina</name>
    <dbReference type="NCBI Taxonomy" id="430798"/>
    <lineage>
        <taxon>Bacteria</taxon>
        <taxon>Pseudomonadati</taxon>
        <taxon>Verrucomicrobiota</taxon>
        <taxon>Verrucomicrobiia</taxon>
        <taxon>Verrucomicrobiales</taxon>
        <taxon>Rubritaleaceae</taxon>
        <taxon>Rubritalea</taxon>
    </lineage>
</organism>
<dbReference type="SUPFAM" id="SSF51445">
    <property type="entry name" value="(Trans)glycosidases"/>
    <property type="match status" value="1"/>
</dbReference>
<protein>
    <recommendedName>
        <fullName evidence="3">Alpha-galactosidase</fullName>
    </recommendedName>
</protein>
<evidence type="ECO:0008006" key="3">
    <source>
        <dbReference type="Google" id="ProtNLM"/>
    </source>
</evidence>
<sequence length="794" mass="90374">MKYTIATLTCIATLAPLSAKQYSLENASLKRVLSTDGKRLQTLEIQNKAASTTLKPSACAEFLLRISQGTDKPDTDITLTADDFTVVEVTQTSPQKLVCQLENKQHGLKVKVVYTLNKDDFYARKHLEITSSQNLCLERVDIDALSLADAYQPYQISQINARGPWRPGLGQPLFTKESATFWGVEFPAAVNTVQGEKLRCGYLHGRFLKPGVTYTSYASVVGVSDDPDFNADAFYDYINEIRVRPLRLQTQYNSWFDYGRNINENQFVSSVDKVNQELCVERGVPPLRCYVIDDGWQDSTAQSDWSDKVWKVNQRFDNNFTPSEKAVANAKSTLGLWLSPGCNFNARPIVPSLRAKGMGGLKNYMSLADTPYMDMLEQRMVELTKKGVTYFKLDGTFGHLHTRDFDIHGKAHGVPEMPQLDLDGLTTDDKRLNDSKYDELKTYYLTVGSERMMKIFKEMGAANPEVYIVISNGAYLSPWWMMHCDAVWMINAGDAAGGANRTGELVYRDEVYHNIWVKENTHYPMNSLFNHEPKKKRNHETKDTFRKYLYMNMSRGTGFVELYLKTFNLAEYDWDVLAEGMLWVHDVFPTFARSRMHGGRPKAGEVYGYTAWNDSRGYVSLHNPSNEAKSYTFTLDRKFGLQPAQKSYHLSSPLSDSLKDLEATYQYGDTITLTLDPAEIRILNFDPNPRTWSKLKALQTRTKDDYIPKPNKQKKPSTISHKGHKILGKWNYLNDDHSREFTADGKCILRKGEKVIWSKPFVATDAKTIIVEGKYKHTLTGNTLTIEGKYKAKK</sequence>
<proteinExistence type="predicted"/>
<dbReference type="InterPro" id="IPR013785">
    <property type="entry name" value="Aldolase_TIM"/>
</dbReference>
<comment type="caution">
    <text evidence="1">The sequence shown here is derived from an EMBL/GenBank/DDBJ whole genome shotgun (WGS) entry which is preliminary data.</text>
</comment>
<dbReference type="EMBL" id="JBHUJB010000021">
    <property type="protein sequence ID" value="MFD2158262.1"/>
    <property type="molecule type" value="Genomic_DNA"/>
</dbReference>
<accession>A0ABW4Z9A7</accession>
<dbReference type="Gene3D" id="3.20.20.70">
    <property type="entry name" value="Aldolase class I"/>
    <property type="match status" value="1"/>
</dbReference>
<dbReference type="RefSeq" id="WP_377090443.1">
    <property type="nucleotide sequence ID" value="NZ_JBHSJL010000014.1"/>
</dbReference>
<evidence type="ECO:0000313" key="1">
    <source>
        <dbReference type="EMBL" id="MFD2158262.1"/>
    </source>
</evidence>